<feature type="region of interest" description="Disordered" evidence="4">
    <location>
        <begin position="1"/>
        <end position="134"/>
    </location>
</feature>
<dbReference type="OrthoDB" id="445677at2759"/>
<feature type="domain" description="BCNT-C" evidence="5">
    <location>
        <begin position="202"/>
        <end position="279"/>
    </location>
</feature>
<accession>A0A1E4SY69</accession>
<sequence length="279" mass="31839">MAEDTISDLERHKDKPEPLNEDEDDDYNESEDDDYHPSKKKGEGDDDDEDEDDDDDDEFQSAEGGLIKTRRQRQEEKFIKKQHKIQSHQKSSLDIDSIWESMNTPTPREPNNTPDLSNNSNNSTPLSTSTAPEKIKIKRTYEFAGEQITEEKWVDADSEEAKAHFNSVKIAAENTSAKESSGKNQVTAVSSTEGLKRRPPKRKRRSLIDDLLNGSSKTKLSTLEKSRLDWATYLDKNKISDELKFKNKGGYLDQQDFLGRVSSRQDTKYKEAKASSKKD</sequence>
<dbReference type="InterPro" id="IPR011421">
    <property type="entry name" value="BCNT-C"/>
</dbReference>
<feature type="compositionally biased region" description="Acidic residues" evidence="4">
    <location>
        <begin position="44"/>
        <end position="60"/>
    </location>
</feature>
<feature type="compositionally biased region" description="Low complexity" evidence="4">
    <location>
        <begin position="103"/>
        <end position="130"/>
    </location>
</feature>
<dbReference type="GO" id="GO:0000812">
    <property type="term" value="C:Swr1 complex"/>
    <property type="evidence" value="ECO:0007669"/>
    <property type="project" value="TreeGrafter"/>
</dbReference>
<evidence type="ECO:0000313" key="6">
    <source>
        <dbReference type="EMBL" id="ODV84392.1"/>
    </source>
</evidence>
<name>A0A1E4SY69_9ASCO</name>
<evidence type="ECO:0000256" key="1">
    <source>
        <dbReference type="ARBA" id="ARBA00010465"/>
    </source>
</evidence>
<reference evidence="7" key="1">
    <citation type="submission" date="2016-04" db="EMBL/GenBank/DDBJ databases">
        <title>Comparative genomics of biotechnologically important yeasts.</title>
        <authorList>
            <consortium name="DOE Joint Genome Institute"/>
            <person name="Riley R."/>
            <person name="Haridas S."/>
            <person name="Wolfe K.H."/>
            <person name="Lopes M.R."/>
            <person name="Hittinger C.T."/>
            <person name="Goker M."/>
            <person name="Salamov A."/>
            <person name="Wisecaver J."/>
            <person name="Long T.M."/>
            <person name="Aerts A.L."/>
            <person name="Barry K."/>
            <person name="Choi C."/>
            <person name="Clum A."/>
            <person name="Coughlan A.Y."/>
            <person name="Deshpande S."/>
            <person name="Douglass A.P."/>
            <person name="Hanson S.J."/>
            <person name="Klenk H.-P."/>
            <person name="Labutti K."/>
            <person name="Lapidus A."/>
            <person name="Lindquist E."/>
            <person name="Lipzen A."/>
            <person name="Meier-Kolthoff J.P."/>
            <person name="Ohm R.A."/>
            <person name="Otillar R.P."/>
            <person name="Pangilinan J."/>
            <person name="Peng Y."/>
            <person name="Rokas A."/>
            <person name="Rosa C.A."/>
            <person name="Scheuner C."/>
            <person name="Sibirny A.A."/>
            <person name="Slot J.C."/>
            <person name="Stielow J.B."/>
            <person name="Sun H."/>
            <person name="Kurtzman C.P."/>
            <person name="Blackwell M."/>
            <person name="Grigoriev I.V."/>
            <person name="Jeffries T.W."/>
        </authorList>
    </citation>
    <scope>NUCLEOTIDE SEQUENCE [LARGE SCALE GENOMIC DNA]</scope>
    <source>
        <strain evidence="7">NRRL YB-2248</strain>
    </source>
</reference>
<evidence type="ECO:0000259" key="5">
    <source>
        <dbReference type="PROSITE" id="PS51279"/>
    </source>
</evidence>
<comment type="similarity">
    <text evidence="1">Belongs to the SWC5 family.</text>
</comment>
<feature type="region of interest" description="Disordered" evidence="4">
    <location>
        <begin position="174"/>
        <end position="210"/>
    </location>
</feature>
<dbReference type="EMBL" id="KV453857">
    <property type="protein sequence ID" value="ODV84392.1"/>
    <property type="molecule type" value="Genomic_DNA"/>
</dbReference>
<dbReference type="STRING" id="983967.A0A1E4SY69"/>
<dbReference type="PROSITE" id="PS51279">
    <property type="entry name" value="BCNT_C"/>
    <property type="match status" value="1"/>
</dbReference>
<evidence type="ECO:0000313" key="7">
    <source>
        <dbReference type="Proteomes" id="UP000094801"/>
    </source>
</evidence>
<organism evidence="6 7">
    <name type="scientific">[Candida] arabinofermentans NRRL YB-2248</name>
    <dbReference type="NCBI Taxonomy" id="983967"/>
    <lineage>
        <taxon>Eukaryota</taxon>
        <taxon>Fungi</taxon>
        <taxon>Dikarya</taxon>
        <taxon>Ascomycota</taxon>
        <taxon>Saccharomycotina</taxon>
        <taxon>Pichiomycetes</taxon>
        <taxon>Pichiales</taxon>
        <taxon>Pichiaceae</taxon>
        <taxon>Ogataea</taxon>
        <taxon>Ogataea/Candida clade</taxon>
    </lineage>
</organism>
<gene>
    <name evidence="6" type="ORF">CANARDRAFT_201073</name>
</gene>
<keyword evidence="7" id="KW-1185">Reference proteome</keyword>
<evidence type="ECO:0000256" key="4">
    <source>
        <dbReference type="SAM" id="MobiDB-lite"/>
    </source>
</evidence>
<feature type="compositionally biased region" description="Polar residues" evidence="4">
    <location>
        <begin position="174"/>
        <end position="193"/>
    </location>
</feature>
<proteinExistence type="inferred from homology"/>
<feature type="compositionally biased region" description="Acidic residues" evidence="4">
    <location>
        <begin position="19"/>
        <end position="34"/>
    </location>
</feature>
<dbReference type="PANTHER" id="PTHR48407">
    <property type="entry name" value="CRANIOFACIAL DEVELOPMENT PROTEIN 1"/>
    <property type="match status" value="1"/>
</dbReference>
<dbReference type="PANTHER" id="PTHR48407:SF1">
    <property type="entry name" value="CRANIOFACIAL DEVELOPMENT PROTEIN 1"/>
    <property type="match status" value="1"/>
</dbReference>
<dbReference type="InterPro" id="IPR027124">
    <property type="entry name" value="Swc5/CFDP1/2"/>
</dbReference>
<feature type="compositionally biased region" description="Basic and acidic residues" evidence="4">
    <location>
        <begin position="8"/>
        <end position="18"/>
    </location>
</feature>
<dbReference type="Pfam" id="PF07572">
    <property type="entry name" value="BCNT"/>
    <property type="match status" value="1"/>
</dbReference>
<dbReference type="Proteomes" id="UP000094801">
    <property type="component" value="Unassembled WGS sequence"/>
</dbReference>
<evidence type="ECO:0000256" key="2">
    <source>
        <dbReference type="ARBA" id="ARBA00019138"/>
    </source>
</evidence>
<dbReference type="AlphaFoldDB" id="A0A1E4SY69"/>
<evidence type="ECO:0000256" key="3">
    <source>
        <dbReference type="ARBA" id="ARBA00025222"/>
    </source>
</evidence>
<comment type="function">
    <text evidence="3">Component of the SWR1 complex which mediates the ATP-dependent exchange of histone H2A for the H2A variant HZT1 leading to transcriptional regulation of selected genes by chromatin remodeling. Involved in chromosome stability.</text>
</comment>
<protein>
    <recommendedName>
        <fullName evidence="2">SWR1-complex protein 5</fullName>
    </recommendedName>
</protein>